<evidence type="ECO:0000313" key="1">
    <source>
        <dbReference type="EMBL" id="QPH54548.1"/>
    </source>
</evidence>
<dbReference type="InterPro" id="IPR038444">
    <property type="entry name" value="DUF465_sf"/>
</dbReference>
<gene>
    <name evidence="1" type="ORF">I0K15_01840</name>
</gene>
<dbReference type="RefSeq" id="WP_196103757.1">
    <property type="nucleotide sequence ID" value="NZ_CP064942.1"/>
</dbReference>
<reference evidence="1 2" key="1">
    <citation type="submission" date="2020-11" db="EMBL/GenBank/DDBJ databases">
        <title>Description of Pontivivens ytuae sp. nov. isolated from deep sea sediment of Mariana Trench.</title>
        <authorList>
            <person name="Wang Z."/>
            <person name="Sun Q.-L."/>
            <person name="Xu X.-D."/>
            <person name="Tang Y.-Z."/>
            <person name="Zhang J."/>
        </authorList>
    </citation>
    <scope>NUCLEOTIDE SEQUENCE [LARGE SCALE GENOMIC DNA]</scope>
    <source>
        <strain evidence="1 2">MT2928</strain>
    </source>
</reference>
<protein>
    <submittedName>
        <fullName evidence="1">DUF465 domain-containing protein</fullName>
    </submittedName>
</protein>
<keyword evidence="2" id="KW-1185">Reference proteome</keyword>
<dbReference type="InterPro" id="IPR007420">
    <property type="entry name" value="DUF465"/>
</dbReference>
<dbReference type="EMBL" id="CP064942">
    <property type="protein sequence ID" value="QPH54548.1"/>
    <property type="molecule type" value="Genomic_DNA"/>
</dbReference>
<proteinExistence type="predicted"/>
<dbReference type="Pfam" id="PF04325">
    <property type="entry name" value="DUF465"/>
    <property type="match status" value="1"/>
</dbReference>
<accession>A0A7S9QD25</accession>
<dbReference type="AlphaFoldDB" id="A0A7S9QD25"/>
<dbReference type="Proteomes" id="UP000594800">
    <property type="component" value="Chromosome"/>
</dbReference>
<dbReference type="KEGG" id="poz:I0K15_01840"/>
<dbReference type="Gene3D" id="6.10.280.50">
    <property type="match status" value="1"/>
</dbReference>
<organism evidence="1 2">
    <name type="scientific">Pontivivens ytuae</name>
    <dbReference type="NCBI Taxonomy" id="2789856"/>
    <lineage>
        <taxon>Bacteria</taxon>
        <taxon>Pseudomonadati</taxon>
        <taxon>Pseudomonadota</taxon>
        <taxon>Alphaproteobacteria</taxon>
        <taxon>Rhodobacterales</taxon>
        <taxon>Paracoccaceae</taxon>
        <taxon>Pontivivens</taxon>
    </lineage>
</organism>
<sequence length="80" mass="9160">MSHVPNELSELFPDKTALIRDLNGTDAHFAGLTESYHELNRAVHRAETDCEPTDDAHMTEMRRKRLRLLDEISACIRARA</sequence>
<name>A0A7S9QD25_9RHOB</name>
<evidence type="ECO:0000313" key="2">
    <source>
        <dbReference type="Proteomes" id="UP000594800"/>
    </source>
</evidence>